<gene>
    <name evidence="1" type="ORF">KL86CLO1_10742</name>
</gene>
<proteinExistence type="predicted"/>
<evidence type="ECO:0000313" key="1">
    <source>
        <dbReference type="EMBL" id="SBV96177.1"/>
    </source>
</evidence>
<dbReference type="AlphaFoldDB" id="A0A212J9Q6"/>
<dbReference type="EMBL" id="FLUN01000001">
    <property type="protein sequence ID" value="SBV96177.1"/>
    <property type="molecule type" value="Genomic_DNA"/>
</dbReference>
<reference evidence="1" key="1">
    <citation type="submission" date="2016-04" db="EMBL/GenBank/DDBJ databases">
        <authorList>
            <person name="Evans L.H."/>
            <person name="Alamgir A."/>
            <person name="Owens N."/>
            <person name="Weber N.D."/>
            <person name="Virtaneva K."/>
            <person name="Barbian K."/>
            <person name="Babar A."/>
            <person name="Rosenke K."/>
        </authorList>
    </citation>
    <scope>NUCLEOTIDE SEQUENCE</scope>
    <source>
        <strain evidence="1">86</strain>
    </source>
</reference>
<protein>
    <submittedName>
        <fullName evidence="1">Uncharacterized protein</fullName>
    </submittedName>
</protein>
<sequence length="90" mass="10227">MSNGQTLQTEAVPHRWRYGAVAEYCSSPELGRYHTYAIQVIDRRANELKILDVIHDITISRRAAESLAALFNLHQLSPVHFKDVVVDLLP</sequence>
<dbReference type="InterPro" id="IPR017016">
    <property type="entry name" value="UCP033595"/>
</dbReference>
<accession>A0A212J9Q6</accession>
<name>A0A212J9Q6_9FIRM</name>
<organism evidence="1">
    <name type="scientific">uncultured Eubacteriales bacterium</name>
    <dbReference type="NCBI Taxonomy" id="172733"/>
    <lineage>
        <taxon>Bacteria</taxon>
        <taxon>Bacillati</taxon>
        <taxon>Bacillota</taxon>
        <taxon>Clostridia</taxon>
        <taxon>Eubacteriales</taxon>
        <taxon>environmental samples</taxon>
    </lineage>
</organism>
<dbReference type="Pfam" id="PF20124">
    <property type="entry name" value="DUF6514"/>
    <property type="match status" value="1"/>
</dbReference>